<gene>
    <name evidence="2" type="ORF">AACH10_00610</name>
</gene>
<name>A0ABU9CA23_9BURK</name>
<sequence length="1511" mass="162304">MSALPSDGTSQAARHWPELDPAHAVLAPHGPREWLQWLRAYGRELVFVDDTDPQARGDWRGLLGEPGDLDLDTVAAWLEAAARVPVTTLEPTALPAWPPGLTAPMRERLSRPHLALLMAFVALLARSRDGINGIAARHLSLLYRDTLRLVPRPAQPEWVHVLAEPDTVGTRALLPAGTLLEAGRDDAGRDRFFRTEAELSVSGIRVAGLRSLRADIRRTGLREAAFAHRVSGTRQQAFVGMWRIALGQPAPGDALPTPIVPGLPALVQGQPPAIDFDALLAADELLRFVIDRLAMPLLDEYRQLMRLRQQRRERDPADAATLRAVLAQVAAAVRPGVAFAAGDPQDFEADLARALGLDANGYAHLFDGLPEVKQIDQVFAVLPARADVQAFVQQRLRLSLDDFRRMMLARRQIEGGWSEIARLVEAAARRRRGDPAWSLPAAVRRQRQVEAWLLAGLEVAAFPVGGRADAGLDGFHAAFEGIERWASMSAERFRFVMDVGRRMPAPEAADWPRVFDILAAAHQASVLARRRAQLAQAAAPGRRAGQPAQAVAAVLAAVLDDDAPPAEALARLAGLGVPADDLAALARLQAGSALDEAGWSRLLAVLEVAQRNRENLVLVPPQQVQWHWLHALADARQATVPGAQPGRFSPFGQVPPARPEAPPEPNLGCALASPLLWLAEGQRSVQLLLGFDGGAASFDAEALRRLLAPADGQGGRATVVPWLVQLSTDKGWTEPASVQLEWNAPAAATGTGAARPAFGGYPAVAGVDTAPLRLLRLVLALDEKQPATAAPTLAVHGLTAAAPVLRLMLRPAWDDALKAWTSPYTLLRRLRLQRLKLVVNVTGLASLRLRSDDAVLDARKPFEPFGFRPAPGARLQIGHAELVAKPLDSVGFRFEWMGTPPSLDSHYANYEGPVKLASFTARVGLRDGLRFSPADAPMRLFGDGSPADAVQQRVAPLPEPGAPAWPPRLPAQAADVGEWPRCLVWELAGDFQHAAYPGQALKKSLQLAAAIATKQPSIDPTAYQLNPPYTPKLKRLLVDYSASVEVPVASPAVGGTSGDGLLQLLHLHPFGSQVIGAADRRDGMPLLPACDDEGTLCIALAQARAPQRLNLLLQLAEGSADPDVAPPALRWSVLDGDQWRSLHDQGELLADGTRGLVNAGIVALQLPAVQTGALLPDRDGDAPLLWLRVSAAQGCAGVCDVLGVHPDAVLAECVPADADAEDVGAAAAAASPLAAGTITAPQQPVTGIARLQQPYSGFGGRVPEDDRAFRVRASERLRHRGRALTPWDAERLVLERFPQLHKVRCLRADEFDPALAPPAGTVTVVVVPDMVRRQPFDPAAPKVPADQIRDIHAFLAPRLPQGARLRVVNPHVVPLKVRCGIRFRAGVDEGLARQRVGEALNRHLAPWAWAEGADLVIGGRIPAHGILHFLEQRDEIDYVAELRLFTADDGHWRPVADAGDGQGPGASPGRPDGLLVPAPQHEFLVIGEADYRAEGLDGIGHMKVELDFIVA</sequence>
<keyword evidence="3" id="KW-1185">Reference proteome</keyword>
<dbReference type="RefSeq" id="WP_341408408.1">
    <property type="nucleotide sequence ID" value="NZ_JBBUTH010000001.1"/>
</dbReference>
<feature type="region of interest" description="Disordered" evidence="1">
    <location>
        <begin position="1453"/>
        <end position="1473"/>
    </location>
</feature>
<protein>
    <recommendedName>
        <fullName evidence="4">Baseplate protein J-like domain-containing protein</fullName>
    </recommendedName>
</protein>
<proteinExistence type="predicted"/>
<evidence type="ECO:0000256" key="1">
    <source>
        <dbReference type="SAM" id="MobiDB-lite"/>
    </source>
</evidence>
<comment type="caution">
    <text evidence="2">The sequence shown here is derived from an EMBL/GenBank/DDBJ whole genome shotgun (WGS) entry which is preliminary data.</text>
</comment>
<organism evidence="2 3">
    <name type="scientific">Pseudaquabacterium inlustre</name>
    <dbReference type="NCBI Taxonomy" id="2984192"/>
    <lineage>
        <taxon>Bacteria</taxon>
        <taxon>Pseudomonadati</taxon>
        <taxon>Pseudomonadota</taxon>
        <taxon>Betaproteobacteria</taxon>
        <taxon>Burkholderiales</taxon>
        <taxon>Sphaerotilaceae</taxon>
        <taxon>Pseudaquabacterium</taxon>
    </lineage>
</organism>
<accession>A0ABU9CA23</accession>
<evidence type="ECO:0008006" key="4">
    <source>
        <dbReference type="Google" id="ProtNLM"/>
    </source>
</evidence>
<dbReference type="Proteomes" id="UP001365405">
    <property type="component" value="Unassembled WGS sequence"/>
</dbReference>
<evidence type="ECO:0000313" key="3">
    <source>
        <dbReference type="Proteomes" id="UP001365405"/>
    </source>
</evidence>
<reference evidence="2 3" key="1">
    <citation type="submission" date="2024-04" db="EMBL/GenBank/DDBJ databases">
        <title>Novel species of the genus Ideonella isolated from streams.</title>
        <authorList>
            <person name="Lu H."/>
        </authorList>
    </citation>
    <scope>NUCLEOTIDE SEQUENCE [LARGE SCALE GENOMIC DNA]</scope>
    <source>
        <strain evidence="2 3">DXS22W</strain>
    </source>
</reference>
<evidence type="ECO:0000313" key="2">
    <source>
        <dbReference type="EMBL" id="MEK8048733.1"/>
    </source>
</evidence>
<dbReference type="EMBL" id="JBBUTH010000001">
    <property type="protein sequence ID" value="MEK8048733.1"/>
    <property type="molecule type" value="Genomic_DNA"/>
</dbReference>